<feature type="domain" description="Reverse transcriptase Ty1/copia-type" evidence="2">
    <location>
        <begin position="356"/>
        <end position="404"/>
    </location>
</feature>
<name>A0A699GSF3_TANCI</name>
<evidence type="ECO:0000313" key="3">
    <source>
        <dbReference type="EMBL" id="GEV47746.1"/>
    </source>
</evidence>
<dbReference type="PANTHER" id="PTHR37774">
    <property type="entry name" value="ATP SYNTHASE PROTEIN MI25-RELATED"/>
    <property type="match status" value="1"/>
</dbReference>
<feature type="compositionally biased region" description="Polar residues" evidence="1">
    <location>
        <begin position="250"/>
        <end position="279"/>
    </location>
</feature>
<comment type="caution">
    <text evidence="3">The sequence shown here is derived from an EMBL/GenBank/DDBJ whole genome shotgun (WGS) entry which is preliminary data.</text>
</comment>
<dbReference type="AlphaFoldDB" id="A0A699GSF3"/>
<feature type="region of interest" description="Disordered" evidence="1">
    <location>
        <begin position="250"/>
        <end position="292"/>
    </location>
</feature>
<evidence type="ECO:0000256" key="1">
    <source>
        <dbReference type="SAM" id="MobiDB-lite"/>
    </source>
</evidence>
<dbReference type="InterPro" id="IPR013103">
    <property type="entry name" value="RVT_2"/>
</dbReference>
<sequence>IKSATGASKTASKNHAWIYKKFPAKSTSEENMIVQLILFIVNSGCTKHMTGNITINRVYYVKGLNHNLFSVSQFCDADLEVAFWKSTCFVRDLQGNDLLNGNRGSDLYIISLQEMTSSTLIYLMAKASPTQAWLWHQRLSHLNFKSAIISTHEKTAYHIINDRKPLIKHLHIFGCTYYLTRDGKNLDKMKEKEDPCILTSDYDNSNPVPQLQNVSPSPDRIVPSQQELDLLFGPLYDEFFTTGTSSINKSTSPIDNSAQQDTTPTTNIYLTSKPSTPTNVHAKENHDNQAEDEFTNPLCTPVQEVVKSSLHNIDPEMCILALTMSTTELKNIKEAMADSAWIEIMQEELHEFDRLQMDVKTAFLNGPLKEEVYVAQPDGFVDPDHPEKVYILRKALYGLNQALRGCVEKQGIFPASELFKTNRIGSVLSAHPSHLVLQKSEGEATPLALSGILQRMTWIGESARNQLISEPFILFHSRAISFHSVGLCYPLEQAIDFLLEEQGRSEVTLESYQLTFPPESNEQQRLLRISLRICGTVVVSLPMAHSAPKCEKTVQALLPCLPVLTITAYRYRWEGIMPTKIELTMEQSQQGASNDIMELMGSSVAVWTSWKLAGKRRKNGMEILLEPTSNKLLLEGDMDYRALLAGLVTSGGRGMKDMPMFLTQGFWSIKWKEVGSREKKGQKIQGRDHRFHGSLPSVLDHASSKSFKPKIRGANKVSINWARILEPRSVGRS</sequence>
<feature type="non-terminal residue" evidence="3">
    <location>
        <position position="1"/>
    </location>
</feature>
<dbReference type="InterPro" id="IPR044988">
    <property type="entry name" value="MI25_plants"/>
</dbReference>
<dbReference type="PANTHER" id="PTHR37774:SF4">
    <property type="entry name" value="ATP SYNTHASE PROTEIN MI25"/>
    <property type="match status" value="1"/>
</dbReference>
<accession>A0A699GSF3</accession>
<gene>
    <name evidence="3" type="ORF">Tci_119723</name>
</gene>
<evidence type="ECO:0000259" key="2">
    <source>
        <dbReference type="Pfam" id="PF07727"/>
    </source>
</evidence>
<dbReference type="Pfam" id="PF07727">
    <property type="entry name" value="RVT_2"/>
    <property type="match status" value="1"/>
</dbReference>
<reference evidence="3" key="1">
    <citation type="journal article" date="2019" name="Sci. Rep.">
        <title>Draft genome of Tanacetum cinerariifolium, the natural source of mosquito coil.</title>
        <authorList>
            <person name="Yamashiro T."/>
            <person name="Shiraishi A."/>
            <person name="Satake H."/>
            <person name="Nakayama K."/>
        </authorList>
    </citation>
    <scope>NUCLEOTIDE SEQUENCE</scope>
</reference>
<protein>
    <submittedName>
        <fullName evidence="3">Integrase, catalytic region, zinc finger, CCHC-type, peptidase aspartic, catalytic</fullName>
    </submittedName>
</protein>
<proteinExistence type="predicted"/>
<dbReference type="EMBL" id="BKCJ010024665">
    <property type="protein sequence ID" value="GEV47746.1"/>
    <property type="molecule type" value="Genomic_DNA"/>
</dbReference>
<organism evidence="3">
    <name type="scientific">Tanacetum cinerariifolium</name>
    <name type="common">Dalmatian daisy</name>
    <name type="synonym">Chrysanthemum cinerariifolium</name>
    <dbReference type="NCBI Taxonomy" id="118510"/>
    <lineage>
        <taxon>Eukaryota</taxon>
        <taxon>Viridiplantae</taxon>
        <taxon>Streptophyta</taxon>
        <taxon>Embryophyta</taxon>
        <taxon>Tracheophyta</taxon>
        <taxon>Spermatophyta</taxon>
        <taxon>Magnoliopsida</taxon>
        <taxon>eudicotyledons</taxon>
        <taxon>Gunneridae</taxon>
        <taxon>Pentapetalae</taxon>
        <taxon>asterids</taxon>
        <taxon>campanulids</taxon>
        <taxon>Asterales</taxon>
        <taxon>Asteraceae</taxon>
        <taxon>Asteroideae</taxon>
        <taxon>Anthemideae</taxon>
        <taxon>Anthemidinae</taxon>
        <taxon>Tanacetum</taxon>
    </lineage>
</organism>